<proteinExistence type="predicted"/>
<protein>
    <recommendedName>
        <fullName evidence="2">Retrotransposon Copia-like N-terminal domain-containing protein</fullName>
    </recommendedName>
</protein>
<dbReference type="PANTHER" id="PTHR34222">
    <property type="entry name" value="GAG_PRE-INTEGRS DOMAIN-CONTAINING PROTEIN"/>
    <property type="match status" value="1"/>
</dbReference>
<organism evidence="3 4">
    <name type="scientific">Gossypium stocksii</name>
    <dbReference type="NCBI Taxonomy" id="47602"/>
    <lineage>
        <taxon>Eukaryota</taxon>
        <taxon>Viridiplantae</taxon>
        <taxon>Streptophyta</taxon>
        <taxon>Embryophyta</taxon>
        <taxon>Tracheophyta</taxon>
        <taxon>Spermatophyta</taxon>
        <taxon>Magnoliopsida</taxon>
        <taxon>eudicotyledons</taxon>
        <taxon>Gunneridae</taxon>
        <taxon>Pentapetalae</taxon>
        <taxon>rosids</taxon>
        <taxon>malvids</taxon>
        <taxon>Malvales</taxon>
        <taxon>Malvaceae</taxon>
        <taxon>Malvoideae</taxon>
        <taxon>Gossypium</taxon>
    </lineage>
</organism>
<dbReference type="Proteomes" id="UP000828251">
    <property type="component" value="Unassembled WGS sequence"/>
</dbReference>
<keyword evidence="4" id="KW-1185">Reference proteome</keyword>
<dbReference type="AlphaFoldDB" id="A0A9D3UQX3"/>
<feature type="region of interest" description="Disordered" evidence="1">
    <location>
        <begin position="1"/>
        <end position="25"/>
    </location>
</feature>
<dbReference type="PANTHER" id="PTHR34222:SF40">
    <property type="match status" value="1"/>
</dbReference>
<evidence type="ECO:0000313" key="3">
    <source>
        <dbReference type="EMBL" id="KAH1055757.1"/>
    </source>
</evidence>
<gene>
    <name evidence="3" type="ORF">J1N35_033822</name>
</gene>
<dbReference type="OrthoDB" id="1746033at2759"/>
<evidence type="ECO:0000313" key="4">
    <source>
        <dbReference type="Proteomes" id="UP000828251"/>
    </source>
</evidence>
<name>A0A9D3UQX3_9ROSI</name>
<dbReference type="EMBL" id="JAIQCV010000010">
    <property type="protein sequence ID" value="KAH1055757.1"/>
    <property type="molecule type" value="Genomic_DNA"/>
</dbReference>
<accession>A0A9D3UQX3</accession>
<sequence length="200" mass="22972">MFETPSSTSEITLNPKNFSGSDAPSDSSGLTITCHQLNGNNFLEWSQSVKIFLLGRERLGYVTGEIKKPAVTDTGFAKWIRDNGQYDWADPRDVALYQQIVTQRRLFQFLQGLNKDLDEVRGRVLTISPLPSLRKAFFMVKKEENRRCVMLPDEPYSTPERSALLIHQSSPSSKRRRPWCDHCKKPSHSKEKCWKLHVDS</sequence>
<dbReference type="InterPro" id="IPR029472">
    <property type="entry name" value="Copia-like_N"/>
</dbReference>
<evidence type="ECO:0000259" key="2">
    <source>
        <dbReference type="Pfam" id="PF14244"/>
    </source>
</evidence>
<comment type="caution">
    <text evidence="3">The sequence shown here is derived from an EMBL/GenBank/DDBJ whole genome shotgun (WGS) entry which is preliminary data.</text>
</comment>
<feature type="domain" description="Retrotransposon Copia-like N-terminal" evidence="2">
    <location>
        <begin position="24"/>
        <end position="70"/>
    </location>
</feature>
<reference evidence="3 4" key="1">
    <citation type="journal article" date="2021" name="Plant Biotechnol. J.">
        <title>Multi-omics assisted identification of the key and species-specific regulatory components of drought-tolerant mechanisms in Gossypium stocksii.</title>
        <authorList>
            <person name="Yu D."/>
            <person name="Ke L."/>
            <person name="Zhang D."/>
            <person name="Wu Y."/>
            <person name="Sun Y."/>
            <person name="Mei J."/>
            <person name="Sun J."/>
            <person name="Sun Y."/>
        </authorList>
    </citation>
    <scope>NUCLEOTIDE SEQUENCE [LARGE SCALE GENOMIC DNA]</scope>
    <source>
        <strain evidence="4">cv. E1</strain>
        <tissue evidence="3">Leaf</tissue>
    </source>
</reference>
<evidence type="ECO:0000256" key="1">
    <source>
        <dbReference type="SAM" id="MobiDB-lite"/>
    </source>
</evidence>
<dbReference type="Pfam" id="PF14244">
    <property type="entry name" value="Retrotran_gag_3"/>
    <property type="match status" value="1"/>
</dbReference>